<gene>
    <name evidence="2" type="ORF">Q4T40_22600</name>
</gene>
<dbReference type="SUPFAM" id="SSF56925">
    <property type="entry name" value="OMPA-like"/>
    <property type="match status" value="1"/>
</dbReference>
<keyword evidence="3" id="KW-1185">Reference proteome</keyword>
<dbReference type="EMBL" id="JAUOZS010000002">
    <property type="protein sequence ID" value="MDT8904034.1"/>
    <property type="molecule type" value="Genomic_DNA"/>
</dbReference>
<comment type="caution">
    <text evidence="2">The sequence shown here is derived from an EMBL/GenBank/DDBJ whole genome shotgun (WGS) entry which is preliminary data.</text>
</comment>
<accession>A0ABU3P4T2</accession>
<dbReference type="RefSeq" id="WP_413782595.1">
    <property type="nucleotide sequence ID" value="NZ_JAUOZS010000002.1"/>
</dbReference>
<name>A0ABU3P4T2_9FIRM</name>
<proteinExistence type="predicted"/>
<evidence type="ECO:0000256" key="1">
    <source>
        <dbReference type="SAM" id="SignalP"/>
    </source>
</evidence>
<feature type="chain" id="PRO_5045096462" description="Outer membrane protein beta-barrel domain-containing protein" evidence="1">
    <location>
        <begin position="24"/>
        <end position="219"/>
    </location>
</feature>
<keyword evidence="1" id="KW-0732">Signal</keyword>
<protein>
    <recommendedName>
        <fullName evidence="4">Outer membrane protein beta-barrel domain-containing protein</fullName>
    </recommendedName>
</protein>
<organism evidence="2 3">
    <name type="scientific">Anaeroselena agilis</name>
    <dbReference type="NCBI Taxonomy" id="3063788"/>
    <lineage>
        <taxon>Bacteria</taxon>
        <taxon>Bacillati</taxon>
        <taxon>Bacillota</taxon>
        <taxon>Negativicutes</taxon>
        <taxon>Acetonemataceae</taxon>
        <taxon>Anaeroselena</taxon>
    </lineage>
</organism>
<reference evidence="2 3" key="1">
    <citation type="submission" date="2023-07" db="EMBL/GenBank/DDBJ databases">
        <title>The novel representative of Negativicutes class, Anaeroselena agilis gen. nov. sp. nov.</title>
        <authorList>
            <person name="Prokofeva M.I."/>
            <person name="Elcheninov A.G."/>
            <person name="Klyukina A."/>
            <person name="Kublanov I.V."/>
            <person name="Frolov E.N."/>
            <person name="Podosokorskaya O.A."/>
        </authorList>
    </citation>
    <scope>NUCLEOTIDE SEQUENCE [LARGE SCALE GENOMIC DNA]</scope>
    <source>
        <strain evidence="2 3">4137-cl</strain>
    </source>
</reference>
<sequence length="219" mass="23786">MKKFAVILAVLLCTLMTAGVTTASPLTDYSAGKVALDVNWTPRLDIEAEDGTIDGKNANFDYGLTAGLGGKWAIQYRYFNPVSKDYFVDYGSLTGNYHAGVRSQEVNILYKLDKNLSAFAGWHQAKITTNAPGFSLDNKSTWQAGLIGTTALGKKTTLYGIVGAGGSLFNAEAGFAYALSKDLDANLFYRYKRIDDLKVNGYDLDTTTKGFGLGLTYKF</sequence>
<dbReference type="InterPro" id="IPR011250">
    <property type="entry name" value="OMP/PagP_B-barrel"/>
</dbReference>
<dbReference type="Proteomes" id="UP001254848">
    <property type="component" value="Unassembled WGS sequence"/>
</dbReference>
<evidence type="ECO:0000313" key="2">
    <source>
        <dbReference type="EMBL" id="MDT8904034.1"/>
    </source>
</evidence>
<evidence type="ECO:0008006" key="4">
    <source>
        <dbReference type="Google" id="ProtNLM"/>
    </source>
</evidence>
<feature type="signal peptide" evidence="1">
    <location>
        <begin position="1"/>
        <end position="23"/>
    </location>
</feature>
<evidence type="ECO:0000313" key="3">
    <source>
        <dbReference type="Proteomes" id="UP001254848"/>
    </source>
</evidence>